<accession>A0ABW5BBC4</accession>
<evidence type="ECO:0000313" key="4">
    <source>
        <dbReference type="Proteomes" id="UP001597414"/>
    </source>
</evidence>
<comment type="caution">
    <text evidence="3">The sequence shown here is derived from an EMBL/GenBank/DDBJ whole genome shotgun (WGS) entry which is preliminary data.</text>
</comment>
<dbReference type="RefSeq" id="WP_380802615.1">
    <property type="nucleotide sequence ID" value="NZ_JBHUIV010000016.1"/>
</dbReference>
<gene>
    <name evidence="3" type="ORF">ACFSKV_11185</name>
</gene>
<feature type="chain" id="PRO_5045182991" description="Lipoprotein" evidence="2">
    <location>
        <begin position="28"/>
        <end position="73"/>
    </location>
</feature>
<organism evidence="3 4">
    <name type="scientific">Shivajiella indica</name>
    <dbReference type="NCBI Taxonomy" id="872115"/>
    <lineage>
        <taxon>Bacteria</taxon>
        <taxon>Pseudomonadati</taxon>
        <taxon>Bacteroidota</taxon>
        <taxon>Cytophagia</taxon>
        <taxon>Cytophagales</taxon>
        <taxon>Cyclobacteriaceae</taxon>
        <taxon>Shivajiella</taxon>
    </lineage>
</organism>
<dbReference type="PROSITE" id="PS51257">
    <property type="entry name" value="PROKAR_LIPOPROTEIN"/>
    <property type="match status" value="1"/>
</dbReference>
<sequence length="73" mass="7972">MLILKKFKSFSVLLILFGFLFATTVSSCGNKKTEEQTEQSEHPSDEAEHPSDNAEHPSDSTEHPSGGGEHPSN</sequence>
<keyword evidence="4" id="KW-1185">Reference proteome</keyword>
<evidence type="ECO:0000313" key="3">
    <source>
        <dbReference type="EMBL" id="MFD2202135.1"/>
    </source>
</evidence>
<name>A0ABW5BBC4_9BACT</name>
<feature type="signal peptide" evidence="2">
    <location>
        <begin position="1"/>
        <end position="27"/>
    </location>
</feature>
<evidence type="ECO:0008006" key="5">
    <source>
        <dbReference type="Google" id="ProtNLM"/>
    </source>
</evidence>
<evidence type="ECO:0000256" key="2">
    <source>
        <dbReference type="SAM" id="SignalP"/>
    </source>
</evidence>
<reference evidence="4" key="1">
    <citation type="journal article" date="2019" name="Int. J. Syst. Evol. Microbiol.">
        <title>The Global Catalogue of Microorganisms (GCM) 10K type strain sequencing project: providing services to taxonomists for standard genome sequencing and annotation.</title>
        <authorList>
            <consortium name="The Broad Institute Genomics Platform"/>
            <consortium name="The Broad Institute Genome Sequencing Center for Infectious Disease"/>
            <person name="Wu L."/>
            <person name="Ma J."/>
        </authorList>
    </citation>
    <scope>NUCLEOTIDE SEQUENCE [LARGE SCALE GENOMIC DNA]</scope>
    <source>
        <strain evidence="4">KCTC 19812</strain>
    </source>
</reference>
<proteinExistence type="predicted"/>
<dbReference type="Proteomes" id="UP001597414">
    <property type="component" value="Unassembled WGS sequence"/>
</dbReference>
<dbReference type="EMBL" id="JBHUIV010000016">
    <property type="protein sequence ID" value="MFD2202135.1"/>
    <property type="molecule type" value="Genomic_DNA"/>
</dbReference>
<feature type="compositionally biased region" description="Basic and acidic residues" evidence="1">
    <location>
        <begin position="31"/>
        <end position="62"/>
    </location>
</feature>
<keyword evidence="2" id="KW-0732">Signal</keyword>
<protein>
    <recommendedName>
        <fullName evidence="5">Lipoprotein</fullName>
    </recommendedName>
</protein>
<feature type="region of interest" description="Disordered" evidence="1">
    <location>
        <begin position="29"/>
        <end position="73"/>
    </location>
</feature>
<evidence type="ECO:0000256" key="1">
    <source>
        <dbReference type="SAM" id="MobiDB-lite"/>
    </source>
</evidence>